<evidence type="ECO:0000259" key="2">
    <source>
        <dbReference type="Pfam" id="PF13229"/>
    </source>
</evidence>
<dbReference type="InterPro" id="IPR059226">
    <property type="entry name" value="Choice_anch_Q_dom"/>
</dbReference>
<sequence length="1096" mass="113782">MKGFFTIVVLLHCLLAPGAVRYVDIAATGANNGSSWLNASRDLQAMINLSVAGDEIYVAAGTYQPAVGASFRLKEGVKLYGGFPHGGDPVFADRNWMSFQTILRGDGVRRLFGNPMFMTAQTVLDGFHMTGGSSEQGGIAYLYDADIRIANCRFFDNTNTINQGGILFLNESAPVIQDCIFENNNSVAQGGVIVSFFSSPQISSCVFSNNRSTSNAGIINFLNEGAPVIDRCLFLNNTSRAGLLGHSGGTPFFSNCVFANNTGGPYCILSASSGESGTAITLAGCLIYNNTANNTSGGGLIYNAGGTVAIVNSTICNNNVSTSPTGSLFANVTTASVFSFVNTIIYNNVATNLIRAVNSGPPVFRFSIVQGMDDPANQVVSADPLFVDPANAIGPDNVWATADDGLELQPGSPAIDQGQNTAVPSSLTMDIKTGARILNSTVDQGAYEYVAVERPVVTTTPATTPYTVQQPPVTVDAGVTVTNTGSATLATGTVAIGAGFAAGDVLSFTNAAGMGNITGSYHAATGQLTLVSAGGTATVAQWQAALRAVAYSNTNASASLANRTVTFSVNAGRFSSNTATKTVVLQAACAPTTSTTNIAVCRAALPYVWNGQTFTAAGSYVVHLTNAAGCDSAATLVLKVYEATASLTRLSVCPTEFPFQWNGRSFAVAGTYIVHLTDKNGCDSAATLELTAAGDRCLALKVATTPSGCKEASGTITATASGGTAPYQYSIDGVNYQAGNVFSGLASRSYRVSLKDADGTVVTVPVTVTADLCLDLVATPAGCGRTDGVIRATGTGGAAPYQYSIDGVNYQAGSVFSGLAAQLYNVTMKDATGLAVTVSVVVSAGACLNLQVMPAATTCGQNNGTITANAANGVPPYLYALNGGTYQSDNIFSGLAPGDYKVRVKDVGGLIAEVSANIAASTAAGRVSGGNNTSVLKNRPLQLNAVDVDNTGFTRFDWSPDYGLNRTDIANPVATIDKDVIYTVTATDPNGCKSTGQVTIKVIHNVDIYVPNAFTPNDDGRNDVLKALPFGIREFKFFAVYNRWGHRVFYTTDPRYGWDGSINGTRQGSGAFVWITEGIGMDGSIISRKGSVVLIR</sequence>
<evidence type="ECO:0000313" key="3">
    <source>
        <dbReference type="EMBL" id="QJB29846.1"/>
    </source>
</evidence>
<feature type="chain" id="PRO_5042027374" evidence="1">
    <location>
        <begin position="22"/>
        <end position="1096"/>
    </location>
</feature>
<feature type="domain" description="Right handed beta helix" evidence="2">
    <location>
        <begin position="133"/>
        <end position="218"/>
    </location>
</feature>
<name>A0AAE6ZBX9_9BACT</name>
<dbReference type="Pfam" id="PF13585">
    <property type="entry name" value="CHU_C"/>
    <property type="match status" value="1"/>
</dbReference>
<dbReference type="SUPFAM" id="SSF51126">
    <property type="entry name" value="Pectin lyase-like"/>
    <property type="match status" value="1"/>
</dbReference>
<dbReference type="InterPro" id="IPR011050">
    <property type="entry name" value="Pectin_lyase_fold/virulence"/>
</dbReference>
<dbReference type="Gene3D" id="2.160.20.10">
    <property type="entry name" value="Single-stranded right-handed beta-helix, Pectin lyase-like"/>
    <property type="match status" value="1"/>
</dbReference>
<reference evidence="4" key="1">
    <citation type="submission" date="2020-04" db="EMBL/GenBank/DDBJ databases">
        <authorList>
            <person name="Kittiwongwattana C."/>
        </authorList>
    </citation>
    <scope>NUCLEOTIDE SEQUENCE [LARGE SCALE GENOMIC DNA]</scope>
    <source>
        <strain evidence="4">1310</strain>
    </source>
</reference>
<dbReference type="Pfam" id="PF13573">
    <property type="entry name" value="SprB"/>
    <property type="match status" value="2"/>
</dbReference>
<dbReference type="NCBIfam" id="NF041518">
    <property type="entry name" value="choice_anch_Q"/>
    <property type="match status" value="1"/>
</dbReference>
<dbReference type="RefSeq" id="WP_168802134.1">
    <property type="nucleotide sequence ID" value="NZ_CP051205.1"/>
</dbReference>
<dbReference type="InterPro" id="IPR012334">
    <property type="entry name" value="Pectin_lyas_fold"/>
</dbReference>
<dbReference type="InterPro" id="IPR039448">
    <property type="entry name" value="Beta_helix"/>
</dbReference>
<proteinExistence type="predicted"/>
<dbReference type="Proteomes" id="UP000502421">
    <property type="component" value="Chromosome"/>
</dbReference>
<feature type="signal peptide" evidence="1">
    <location>
        <begin position="1"/>
        <end position="21"/>
    </location>
</feature>
<dbReference type="EMBL" id="CP051205">
    <property type="protein sequence ID" value="QJB29846.1"/>
    <property type="molecule type" value="Genomic_DNA"/>
</dbReference>
<evidence type="ECO:0000256" key="1">
    <source>
        <dbReference type="SAM" id="SignalP"/>
    </source>
</evidence>
<accession>A0AAE6ZBX9</accession>
<dbReference type="InterPro" id="IPR025667">
    <property type="entry name" value="SprB_repeat"/>
</dbReference>
<dbReference type="KEGG" id="coy:HF329_00375"/>
<organism evidence="3 4">
    <name type="scientific">Chitinophaga oryzae</name>
    <dbReference type="NCBI Taxonomy" id="2725414"/>
    <lineage>
        <taxon>Bacteria</taxon>
        <taxon>Pseudomonadati</taxon>
        <taxon>Bacteroidota</taxon>
        <taxon>Chitinophagia</taxon>
        <taxon>Chitinophagales</taxon>
        <taxon>Chitinophagaceae</taxon>
        <taxon>Chitinophaga</taxon>
    </lineage>
</organism>
<protein>
    <submittedName>
        <fullName evidence="3">Gliding motility-associated C-terminal domain-containing protein</fullName>
    </submittedName>
</protein>
<dbReference type="Pfam" id="PF13229">
    <property type="entry name" value="Beta_helix"/>
    <property type="match status" value="1"/>
</dbReference>
<gene>
    <name evidence="3" type="ORF">HF329_00375</name>
</gene>
<dbReference type="AlphaFoldDB" id="A0AAE6ZBX9"/>
<evidence type="ECO:0000313" key="4">
    <source>
        <dbReference type="Proteomes" id="UP000502421"/>
    </source>
</evidence>
<keyword evidence="1" id="KW-0732">Signal</keyword>